<dbReference type="EMBL" id="LXSQ01000012">
    <property type="protein sequence ID" value="OAM43627.1"/>
    <property type="molecule type" value="Genomic_DNA"/>
</dbReference>
<name>A0A1B6VZE2_9NEIS</name>
<dbReference type="STRING" id="1795832.A7Q00_04215"/>
<protein>
    <submittedName>
        <fullName evidence="3">Uncharacterized protein</fullName>
    </submittedName>
</protein>
<dbReference type="Proteomes" id="UP000077726">
    <property type="component" value="Unassembled WGS sequence"/>
</dbReference>
<keyword evidence="2" id="KW-1133">Transmembrane helix</keyword>
<keyword evidence="4" id="KW-1185">Reference proteome</keyword>
<keyword evidence="2" id="KW-0812">Transmembrane</keyword>
<sequence length="440" mass="51587">MQVLKKEITELKKKLDVRYPIDVEDGLYKKEDIFKVLNDAYNLLDTFKPYSDDIDVAFMKSNVRQNIKQITRLLENQKWVEFNRLLPTIRSTIYQTWLFISVNKDLYINYIISIHEGISALENERSKLKNELILYRDKLNEFVELSDQIKSDRDQFEQLRKDFFNLKQKLESNYNEWEESFSSIESDAKETGQLREQIKDIHNEANQIVGSLRTNDTKVISILQSSERLDAKSKLTDDRINESYNELEKLKEKFHKQRQDIQNIVEDANRASMAGSFKTKVDELEKPLKSSQYITYGALIITAAISAWLLFESGFSDQRNFDLTSFLVKLPVVIPFVFIAWLSNKRNAYLFRLREDYAYKYASAMAFEGYKKQVQEYNQDMLEQLLKIALDNLGEKPHKVFDKEIKASPVDDTVSHMKDLAKIAKDGINDIINPINNKKE</sequence>
<feature type="transmembrane region" description="Helical" evidence="2">
    <location>
        <begin position="293"/>
        <end position="311"/>
    </location>
</feature>
<evidence type="ECO:0000256" key="1">
    <source>
        <dbReference type="SAM" id="Coils"/>
    </source>
</evidence>
<proteinExistence type="predicted"/>
<feature type="coiled-coil region" evidence="1">
    <location>
        <begin position="233"/>
        <end position="267"/>
    </location>
</feature>
<keyword evidence="2" id="KW-0472">Membrane</keyword>
<evidence type="ECO:0000313" key="3">
    <source>
        <dbReference type="EMBL" id="OAM43627.1"/>
    </source>
</evidence>
<feature type="transmembrane region" description="Helical" evidence="2">
    <location>
        <begin position="323"/>
        <end position="342"/>
    </location>
</feature>
<dbReference type="Gene3D" id="1.10.287.950">
    <property type="entry name" value="Methyl-accepting chemotaxis protein"/>
    <property type="match status" value="1"/>
</dbReference>
<evidence type="ECO:0000313" key="4">
    <source>
        <dbReference type="Proteomes" id="UP000077726"/>
    </source>
</evidence>
<feature type="coiled-coil region" evidence="1">
    <location>
        <begin position="118"/>
        <end position="187"/>
    </location>
</feature>
<comment type="caution">
    <text evidence="3">The sequence shown here is derived from an EMBL/GenBank/DDBJ whole genome shotgun (WGS) entry which is preliminary data.</text>
</comment>
<evidence type="ECO:0000256" key="2">
    <source>
        <dbReference type="SAM" id="Phobius"/>
    </source>
</evidence>
<organism evidence="3 4">
    <name type="scientific">Eikenella halliae</name>
    <dbReference type="NCBI Taxonomy" id="1795832"/>
    <lineage>
        <taxon>Bacteria</taxon>
        <taxon>Pseudomonadati</taxon>
        <taxon>Pseudomonadota</taxon>
        <taxon>Betaproteobacteria</taxon>
        <taxon>Neisseriales</taxon>
        <taxon>Neisseriaceae</taxon>
        <taxon>Eikenella</taxon>
    </lineage>
</organism>
<accession>A0A1B6VZE2</accession>
<keyword evidence="1" id="KW-0175">Coiled coil</keyword>
<reference evidence="4" key="1">
    <citation type="submission" date="2016-05" db="EMBL/GenBank/DDBJ databases">
        <title>Draft genome of Corynebacterium afermentans subsp. afermentans LCDC 88199T.</title>
        <authorList>
            <person name="Bernier A.-M."/>
            <person name="Bernard K."/>
        </authorList>
    </citation>
    <scope>NUCLEOTIDE SEQUENCE [LARGE SCALE GENOMIC DNA]</scope>
    <source>
        <strain evidence="4">NML130454</strain>
    </source>
</reference>
<dbReference type="AlphaFoldDB" id="A0A1B6VZE2"/>
<gene>
    <name evidence="3" type="ORF">A7Q00_04215</name>
</gene>